<evidence type="ECO:0000313" key="2">
    <source>
        <dbReference type="WBParaSite" id="Pan_g3066.t1"/>
    </source>
</evidence>
<dbReference type="WBParaSite" id="Pan_g3066.t1">
    <property type="protein sequence ID" value="Pan_g3066.t1"/>
    <property type="gene ID" value="Pan_g3066"/>
</dbReference>
<accession>A0A7E4VUY4</accession>
<evidence type="ECO:0000313" key="1">
    <source>
        <dbReference type="Proteomes" id="UP000492821"/>
    </source>
</evidence>
<sequence>MGRHDNPEFKPLHDRLMNLLRALLPLFNSMRGWNEENFDEGLAVLEATVAKLKEQALQNTEPVFDFLPDVVQDKSSVGDGSRNVENI</sequence>
<dbReference type="Proteomes" id="UP000492821">
    <property type="component" value="Unassembled WGS sequence"/>
</dbReference>
<keyword evidence="1" id="KW-1185">Reference proteome</keyword>
<name>A0A7E4VUY4_PANRE</name>
<dbReference type="AlphaFoldDB" id="A0A7E4VUY4"/>
<proteinExistence type="predicted"/>
<protein>
    <submittedName>
        <fullName evidence="2">Transposase</fullName>
    </submittedName>
</protein>
<reference evidence="1" key="1">
    <citation type="journal article" date="2013" name="Genetics">
        <title>The draft genome and transcriptome of Panagrellus redivivus are shaped by the harsh demands of a free-living lifestyle.</title>
        <authorList>
            <person name="Srinivasan J."/>
            <person name="Dillman A.R."/>
            <person name="Macchietto M.G."/>
            <person name="Heikkinen L."/>
            <person name="Lakso M."/>
            <person name="Fracchia K.M."/>
            <person name="Antoshechkin I."/>
            <person name="Mortazavi A."/>
            <person name="Wong G."/>
            <person name="Sternberg P.W."/>
        </authorList>
    </citation>
    <scope>NUCLEOTIDE SEQUENCE [LARGE SCALE GENOMIC DNA]</scope>
    <source>
        <strain evidence="1">MT8872</strain>
    </source>
</reference>
<organism evidence="1 2">
    <name type="scientific">Panagrellus redivivus</name>
    <name type="common">Microworm</name>
    <dbReference type="NCBI Taxonomy" id="6233"/>
    <lineage>
        <taxon>Eukaryota</taxon>
        <taxon>Metazoa</taxon>
        <taxon>Ecdysozoa</taxon>
        <taxon>Nematoda</taxon>
        <taxon>Chromadorea</taxon>
        <taxon>Rhabditida</taxon>
        <taxon>Tylenchina</taxon>
        <taxon>Panagrolaimomorpha</taxon>
        <taxon>Panagrolaimoidea</taxon>
        <taxon>Panagrolaimidae</taxon>
        <taxon>Panagrellus</taxon>
    </lineage>
</organism>
<reference evidence="2" key="2">
    <citation type="submission" date="2020-10" db="UniProtKB">
        <authorList>
            <consortium name="WormBaseParasite"/>
        </authorList>
    </citation>
    <scope>IDENTIFICATION</scope>
</reference>